<feature type="compositionally biased region" description="Polar residues" evidence="1">
    <location>
        <begin position="186"/>
        <end position="201"/>
    </location>
</feature>
<comment type="caution">
    <text evidence="3">The sequence shown here is derived from an EMBL/GenBank/DDBJ whole genome shotgun (WGS) entry which is preliminary data.</text>
</comment>
<dbReference type="EMBL" id="VZRU01000702">
    <property type="protein sequence ID" value="NWW42628.1"/>
    <property type="molecule type" value="Genomic_DNA"/>
</dbReference>
<feature type="non-terminal residue" evidence="3">
    <location>
        <position position="274"/>
    </location>
</feature>
<evidence type="ECO:0000256" key="1">
    <source>
        <dbReference type="SAM" id="MobiDB-lite"/>
    </source>
</evidence>
<dbReference type="PANTHER" id="PTHR15384">
    <property type="entry name" value="PROTEIN EVI2B"/>
    <property type="match status" value="1"/>
</dbReference>
<keyword evidence="4" id="KW-1185">Reference proteome</keyword>
<dbReference type="Proteomes" id="UP000565207">
    <property type="component" value="Unassembled WGS sequence"/>
</dbReference>
<gene>
    <name evidence="3" type="primary">Evi2b</name>
    <name evidence="3" type="ORF">PEDTOR_R14434</name>
</gene>
<organism evidence="3 4">
    <name type="scientific">Pedionomus torquatus</name>
    <name type="common">Plains-wanderer</name>
    <dbReference type="NCBI Taxonomy" id="227192"/>
    <lineage>
        <taxon>Eukaryota</taxon>
        <taxon>Metazoa</taxon>
        <taxon>Chordata</taxon>
        <taxon>Craniata</taxon>
        <taxon>Vertebrata</taxon>
        <taxon>Euteleostomi</taxon>
        <taxon>Archelosauria</taxon>
        <taxon>Archosauria</taxon>
        <taxon>Dinosauria</taxon>
        <taxon>Saurischia</taxon>
        <taxon>Theropoda</taxon>
        <taxon>Coelurosauria</taxon>
        <taxon>Aves</taxon>
        <taxon>Neognathae</taxon>
        <taxon>Neoaves</taxon>
        <taxon>Charadriiformes</taxon>
        <taxon>Pedionomidae</taxon>
        <taxon>Pedionomus</taxon>
    </lineage>
</organism>
<accession>A0A7K6N1H2</accession>
<dbReference type="InterPro" id="IPR033239">
    <property type="entry name" value="EVI2B"/>
</dbReference>
<feature type="compositionally biased region" description="Polar residues" evidence="1">
    <location>
        <begin position="165"/>
        <end position="177"/>
    </location>
</feature>
<evidence type="ECO:0000256" key="2">
    <source>
        <dbReference type="SAM" id="Phobius"/>
    </source>
</evidence>
<sequence length="274" mass="29145">MGNNRLILALFYKEIWQSLSAATPLNVSTNKRNASTRRRVPRADTAPLPPHRPGGALAPTTLPELPEAHAEPSDSSWIAALMIGIILISMIMAIIVILLWKCRKRPAVDSNWAGRSPFADGDTPDGFMDSDQAPKRSSVLFMLPWKWKQDTALQQDPTAPEKPSPSATSNDHSQSSPRAEDGPVGSVSNPDTNPAPSTQAASAAGDSGPHPGASPDPLDLPPPPDWLKEPAGDQSPGGSEHQGSPLEPEEPLPPPPESLAQEPEDPAAQVPRPQ</sequence>
<dbReference type="GO" id="GO:2000035">
    <property type="term" value="P:regulation of stem cell division"/>
    <property type="evidence" value="ECO:0007669"/>
    <property type="project" value="TreeGrafter"/>
</dbReference>
<feature type="region of interest" description="Disordered" evidence="1">
    <location>
        <begin position="110"/>
        <end position="132"/>
    </location>
</feature>
<feature type="transmembrane region" description="Helical" evidence="2">
    <location>
        <begin position="77"/>
        <end position="100"/>
    </location>
</feature>
<reference evidence="3 4" key="1">
    <citation type="submission" date="2019-09" db="EMBL/GenBank/DDBJ databases">
        <title>Bird 10,000 Genomes (B10K) Project - Family phase.</title>
        <authorList>
            <person name="Zhang G."/>
        </authorList>
    </citation>
    <scope>NUCLEOTIDE SEQUENCE [LARGE SCALE GENOMIC DNA]</scope>
    <source>
        <strain evidence="3">B10K-DU-029-80</strain>
        <tissue evidence="3">Muscle</tissue>
    </source>
</reference>
<keyword evidence="2" id="KW-1133">Transmembrane helix</keyword>
<dbReference type="PANTHER" id="PTHR15384:SF0">
    <property type="entry name" value="PROTEIN EVI2B"/>
    <property type="match status" value="1"/>
</dbReference>
<name>A0A7K6N1H2_PEDTO</name>
<feature type="region of interest" description="Disordered" evidence="1">
    <location>
        <begin position="151"/>
        <end position="274"/>
    </location>
</feature>
<dbReference type="GO" id="GO:0045660">
    <property type="term" value="P:positive regulation of neutrophil differentiation"/>
    <property type="evidence" value="ECO:0007669"/>
    <property type="project" value="TreeGrafter"/>
</dbReference>
<keyword evidence="2" id="KW-0812">Transmembrane</keyword>
<feature type="non-terminal residue" evidence="3">
    <location>
        <position position="1"/>
    </location>
</feature>
<evidence type="ECO:0000313" key="3">
    <source>
        <dbReference type="EMBL" id="NWW42628.1"/>
    </source>
</evidence>
<proteinExistence type="predicted"/>
<keyword evidence="2" id="KW-0472">Membrane</keyword>
<dbReference type="AlphaFoldDB" id="A0A7K6N1H2"/>
<evidence type="ECO:0000313" key="4">
    <source>
        <dbReference type="Proteomes" id="UP000565207"/>
    </source>
</evidence>
<protein>
    <submittedName>
        <fullName evidence="3">EVI2B protein</fullName>
    </submittedName>
</protein>
<feature type="region of interest" description="Disordered" evidence="1">
    <location>
        <begin position="28"/>
        <end position="69"/>
    </location>
</feature>
<feature type="compositionally biased region" description="Pro residues" evidence="1">
    <location>
        <begin position="212"/>
        <end position="225"/>
    </location>
</feature>